<dbReference type="EMBL" id="BFAD01000002">
    <property type="protein sequence ID" value="GBE80117.1"/>
    <property type="molecule type" value="Genomic_DNA"/>
</dbReference>
<protein>
    <recommendedName>
        <fullName evidence="3">F-box domain-containing protein</fullName>
    </recommendedName>
</protein>
<dbReference type="RefSeq" id="XP_027611030.1">
    <property type="nucleotide sequence ID" value="XM_027755229.1"/>
</dbReference>
<accession>A0A401GD74</accession>
<name>A0A401GD74_9APHY</name>
<dbReference type="InterPro" id="IPR032675">
    <property type="entry name" value="LRR_dom_sf"/>
</dbReference>
<gene>
    <name evidence="1" type="ORF">SCP_0213200</name>
</gene>
<keyword evidence="2" id="KW-1185">Reference proteome</keyword>
<dbReference type="OrthoDB" id="2757320at2759"/>
<evidence type="ECO:0008006" key="3">
    <source>
        <dbReference type="Google" id="ProtNLM"/>
    </source>
</evidence>
<organism evidence="1 2">
    <name type="scientific">Sparassis crispa</name>
    <dbReference type="NCBI Taxonomy" id="139825"/>
    <lineage>
        <taxon>Eukaryota</taxon>
        <taxon>Fungi</taxon>
        <taxon>Dikarya</taxon>
        <taxon>Basidiomycota</taxon>
        <taxon>Agaricomycotina</taxon>
        <taxon>Agaricomycetes</taxon>
        <taxon>Polyporales</taxon>
        <taxon>Sparassidaceae</taxon>
        <taxon>Sparassis</taxon>
    </lineage>
</organism>
<comment type="caution">
    <text evidence="1">The sequence shown here is derived from an EMBL/GenBank/DDBJ whole genome shotgun (WGS) entry which is preliminary data.</text>
</comment>
<dbReference type="GeneID" id="38777034"/>
<evidence type="ECO:0000313" key="1">
    <source>
        <dbReference type="EMBL" id="GBE80117.1"/>
    </source>
</evidence>
<dbReference type="InParanoid" id="A0A401GD74"/>
<dbReference type="Proteomes" id="UP000287166">
    <property type="component" value="Unassembled WGS sequence"/>
</dbReference>
<reference evidence="1 2" key="1">
    <citation type="journal article" date="2018" name="Sci. Rep.">
        <title>Genome sequence of the cauliflower mushroom Sparassis crispa (Hanabiratake) and its association with beneficial usage.</title>
        <authorList>
            <person name="Kiyama R."/>
            <person name="Furutani Y."/>
            <person name="Kawaguchi K."/>
            <person name="Nakanishi T."/>
        </authorList>
    </citation>
    <scope>NUCLEOTIDE SEQUENCE [LARGE SCALE GENOMIC DNA]</scope>
</reference>
<dbReference type="Gene3D" id="3.80.10.10">
    <property type="entry name" value="Ribonuclease Inhibitor"/>
    <property type="match status" value="1"/>
</dbReference>
<sequence>MQGQVVHLQCGPCVRRDYETLATLARTSRVFHEPALDILWSYQADLSNLVKCFPSDSWIEIPGVDGAPTSLTFMRPLLPIDFTRFDQYAFRVRELCFKPFRKGVPVMYPSVELLRSLILYLPSRPLLPNLRAIVWDHGPIGNGAFPFCQLFLGANIKIMSWRSTNPASDLVVAYALLQQQQLSPCAHRISMELLSFPDILVKAPGVLNGFKELRSFSCISPAPLPYELFGHLAQLPRLYRLLLSSRGDDLVILPKDPAPPIAFPALMHLSVSAVSIKACAALLTATTFPSITNLRVTAYHTNTISPLLEAIQKQCSHVTLESLTISGLKPPGTAAPASTAPLACLHAFCSLRELTLDTLERPLALDDDALRGMALAWPQLGSLNLIGTRSRGAQTAVTLDALVTLVRHCPHLVTLQIPLSAAHTQMTPGRRPGGGYVNGNIQSLHLDASSAGDAAEVAAFLSDLFPNLRMIRPYVTGEPSLDWKLLEKLLPTFAAVRTQERTPLEDE</sequence>
<dbReference type="AlphaFoldDB" id="A0A401GD74"/>
<dbReference type="STRING" id="139825.A0A401GD74"/>
<dbReference type="SUPFAM" id="SSF52047">
    <property type="entry name" value="RNI-like"/>
    <property type="match status" value="1"/>
</dbReference>
<evidence type="ECO:0000313" key="2">
    <source>
        <dbReference type="Proteomes" id="UP000287166"/>
    </source>
</evidence>
<proteinExistence type="predicted"/>